<reference evidence="2" key="1">
    <citation type="journal article" date="2014" name="Front. Microbiol.">
        <title>High frequency of phylogenetically diverse reductive dehalogenase-homologous genes in deep subseafloor sedimentary metagenomes.</title>
        <authorList>
            <person name="Kawai M."/>
            <person name="Futagami T."/>
            <person name="Toyoda A."/>
            <person name="Takaki Y."/>
            <person name="Nishi S."/>
            <person name="Hori S."/>
            <person name="Arai W."/>
            <person name="Tsubouchi T."/>
            <person name="Morono Y."/>
            <person name="Uchiyama I."/>
            <person name="Ito T."/>
            <person name="Fujiyama A."/>
            <person name="Inagaki F."/>
            <person name="Takami H."/>
        </authorList>
    </citation>
    <scope>NUCLEOTIDE SEQUENCE</scope>
    <source>
        <strain evidence="2">Expedition CK06-06</strain>
    </source>
</reference>
<evidence type="ECO:0000256" key="1">
    <source>
        <dbReference type="SAM" id="Phobius"/>
    </source>
</evidence>
<organism evidence="2">
    <name type="scientific">marine sediment metagenome</name>
    <dbReference type="NCBI Taxonomy" id="412755"/>
    <lineage>
        <taxon>unclassified sequences</taxon>
        <taxon>metagenomes</taxon>
        <taxon>ecological metagenomes</taxon>
    </lineage>
</organism>
<name>X0S9I7_9ZZZZ</name>
<sequence>MWQKTWDPEGLLSTFPAIVSGIIGMLIGKLYLTVKDENKKLVWLYFIGFCMFLVGGFWNWFFPINKNIWTSSYVLYTSGLGTLGLATCILVVDMWGYKKWTFLGRVYGANAITSYVLAGMLTLVFYRLEIGGAPLNVSFMNGLTQIGFDPRFASMLYAVIYMLIIFIPALILYRKKIFIKI</sequence>
<evidence type="ECO:0000313" key="2">
    <source>
        <dbReference type="EMBL" id="GAF71856.1"/>
    </source>
</evidence>
<dbReference type="EMBL" id="BARS01007960">
    <property type="protein sequence ID" value="GAF71856.1"/>
    <property type="molecule type" value="Genomic_DNA"/>
</dbReference>
<protein>
    <recommendedName>
        <fullName evidence="3">DUF5009 domain-containing protein</fullName>
    </recommendedName>
</protein>
<dbReference type="PANTHER" id="PTHR31061:SF24">
    <property type="entry name" value="LD22376P"/>
    <property type="match status" value="1"/>
</dbReference>
<feature type="transmembrane region" description="Helical" evidence="1">
    <location>
        <begin position="152"/>
        <end position="173"/>
    </location>
</feature>
<evidence type="ECO:0008006" key="3">
    <source>
        <dbReference type="Google" id="ProtNLM"/>
    </source>
</evidence>
<proteinExistence type="predicted"/>
<dbReference type="PANTHER" id="PTHR31061">
    <property type="entry name" value="LD22376P"/>
    <property type="match status" value="1"/>
</dbReference>
<gene>
    <name evidence="2" type="ORF">S01H1_15256</name>
</gene>
<feature type="transmembrane region" description="Helical" evidence="1">
    <location>
        <begin position="73"/>
        <end position="95"/>
    </location>
</feature>
<feature type="transmembrane region" description="Helical" evidence="1">
    <location>
        <begin position="41"/>
        <end position="61"/>
    </location>
</feature>
<dbReference type="AlphaFoldDB" id="X0S9I7"/>
<feature type="transmembrane region" description="Helical" evidence="1">
    <location>
        <begin position="107"/>
        <end position="128"/>
    </location>
</feature>
<keyword evidence="1" id="KW-0472">Membrane</keyword>
<accession>X0S9I7</accession>
<keyword evidence="1" id="KW-1133">Transmembrane helix</keyword>
<feature type="transmembrane region" description="Helical" evidence="1">
    <location>
        <begin position="12"/>
        <end position="32"/>
    </location>
</feature>
<keyword evidence="1" id="KW-0812">Transmembrane</keyword>
<comment type="caution">
    <text evidence="2">The sequence shown here is derived from an EMBL/GenBank/DDBJ whole genome shotgun (WGS) entry which is preliminary data.</text>
</comment>